<name>A0ABP9GDK9_9FLAO</name>
<protein>
    <recommendedName>
        <fullName evidence="1">DUF7486 domain-containing protein</fullName>
    </recommendedName>
</protein>
<dbReference type="InterPro" id="IPR055909">
    <property type="entry name" value="DUF7486"/>
</dbReference>
<dbReference type="EMBL" id="BAABJJ010000010">
    <property type="protein sequence ID" value="GAA4937202.1"/>
    <property type="molecule type" value="Genomic_DNA"/>
</dbReference>
<comment type="caution">
    <text evidence="2">The sequence shown here is derived from an EMBL/GenBank/DDBJ whole genome shotgun (WGS) entry which is preliminary data.</text>
</comment>
<evidence type="ECO:0000313" key="3">
    <source>
        <dbReference type="Proteomes" id="UP001501302"/>
    </source>
</evidence>
<organism evidence="2 3">
    <name type="scientific">Algibacter agarivorans</name>
    <dbReference type="NCBI Taxonomy" id="1109741"/>
    <lineage>
        <taxon>Bacteria</taxon>
        <taxon>Pseudomonadati</taxon>
        <taxon>Bacteroidota</taxon>
        <taxon>Flavobacteriia</taxon>
        <taxon>Flavobacteriales</taxon>
        <taxon>Flavobacteriaceae</taxon>
        <taxon>Algibacter</taxon>
    </lineage>
</organism>
<dbReference type="RefSeq" id="WP_345190203.1">
    <property type="nucleotide sequence ID" value="NZ_BAABJJ010000010.1"/>
</dbReference>
<evidence type="ECO:0000313" key="2">
    <source>
        <dbReference type="EMBL" id="GAA4937202.1"/>
    </source>
</evidence>
<accession>A0ABP9GDK9</accession>
<sequence>MKTNRLFLLILAIGFAFNQGQTQDKKAFEEIIWHIKAFKPQVKLLNIKAIDKKGKKYDVKAIQDSEQTSILDIKAFIKGKRLPVKMLVSDDRYYPVKAIGLDGTIYDIKAFTEDGTALPVKGVSKSGNIIHIRAIYQNMIYYNVIAVSPDGKTNAVKGIKLGDDIIETTVNGVQVYAHVKSITHTK</sequence>
<reference evidence="3" key="1">
    <citation type="journal article" date="2019" name="Int. J. Syst. Evol. Microbiol.">
        <title>The Global Catalogue of Microorganisms (GCM) 10K type strain sequencing project: providing services to taxonomists for standard genome sequencing and annotation.</title>
        <authorList>
            <consortium name="The Broad Institute Genomics Platform"/>
            <consortium name="The Broad Institute Genome Sequencing Center for Infectious Disease"/>
            <person name="Wu L."/>
            <person name="Ma J."/>
        </authorList>
    </citation>
    <scope>NUCLEOTIDE SEQUENCE [LARGE SCALE GENOMIC DNA]</scope>
    <source>
        <strain evidence="3">JCM 18285</strain>
    </source>
</reference>
<feature type="domain" description="DUF7486" evidence="1">
    <location>
        <begin position="29"/>
        <end position="182"/>
    </location>
</feature>
<dbReference type="Pfam" id="PF24307">
    <property type="entry name" value="DUF7486"/>
    <property type="match status" value="1"/>
</dbReference>
<evidence type="ECO:0000259" key="1">
    <source>
        <dbReference type="Pfam" id="PF24307"/>
    </source>
</evidence>
<dbReference type="Proteomes" id="UP001501302">
    <property type="component" value="Unassembled WGS sequence"/>
</dbReference>
<proteinExistence type="predicted"/>
<keyword evidence="3" id="KW-1185">Reference proteome</keyword>
<gene>
    <name evidence="2" type="ORF">GCM10023314_06940</name>
</gene>